<accession>A0A7Y9LMB8</accession>
<name>A0A7Y9LMB8_9BURK</name>
<keyword evidence="3 4" id="KW-0560">Oxidoreductase</keyword>
<evidence type="ECO:0000256" key="1">
    <source>
        <dbReference type="ARBA" id="ARBA00006926"/>
    </source>
</evidence>
<evidence type="ECO:0000313" key="8">
    <source>
        <dbReference type="Proteomes" id="UP000542125"/>
    </source>
</evidence>
<keyword evidence="2 4" id="KW-0575">Peroxidase</keyword>
<feature type="signal peptide" evidence="5">
    <location>
        <begin position="1"/>
        <end position="39"/>
    </location>
</feature>
<dbReference type="GO" id="GO:0034599">
    <property type="term" value="P:cellular response to oxidative stress"/>
    <property type="evidence" value="ECO:0007669"/>
    <property type="project" value="TreeGrafter"/>
</dbReference>
<dbReference type="Gene3D" id="3.40.30.10">
    <property type="entry name" value="Glutaredoxin"/>
    <property type="match status" value="1"/>
</dbReference>
<dbReference type="CDD" id="cd00340">
    <property type="entry name" value="GSH_Peroxidase"/>
    <property type="match status" value="1"/>
</dbReference>
<sequence>MTHPARKTLALRRDPRRLHMAWMMTALVAASLVAFQAMAAGPGARSDARTLEVADTAGSCPSSLNVDMHKLQDESVQNLCQYAGKVLLVVNTASYCGYTRQYEGLEKLYGKYRNRGLVVLAFPSNDFGQEAADKSKIETLCFNTYGVKFPIFTPTPVTGNGANPLFRTLIKTTGQAPAWNFHKYLVDRNGQPVAAFPSNVEPEDPRLTREIERLLARPTT</sequence>
<evidence type="ECO:0000256" key="5">
    <source>
        <dbReference type="SAM" id="SignalP"/>
    </source>
</evidence>
<protein>
    <recommendedName>
        <fullName evidence="4">Glutathione peroxidase</fullName>
    </recommendedName>
</protein>
<feature type="chain" id="PRO_5031269253" description="Glutathione peroxidase" evidence="5">
    <location>
        <begin position="40"/>
        <end position="220"/>
    </location>
</feature>
<organism evidence="7 8">
    <name type="scientific">Pigmentiphaga litoralis</name>
    <dbReference type="NCBI Taxonomy" id="516702"/>
    <lineage>
        <taxon>Bacteria</taxon>
        <taxon>Pseudomonadati</taxon>
        <taxon>Pseudomonadota</taxon>
        <taxon>Betaproteobacteria</taxon>
        <taxon>Burkholderiales</taxon>
        <taxon>Alcaligenaceae</taxon>
        <taxon>Pigmentiphaga</taxon>
    </lineage>
</organism>
<dbReference type="EMBL" id="JACBYR010000001">
    <property type="protein sequence ID" value="NYE81496.1"/>
    <property type="molecule type" value="Genomic_DNA"/>
</dbReference>
<evidence type="ECO:0000256" key="4">
    <source>
        <dbReference type="RuleBase" id="RU000499"/>
    </source>
</evidence>
<dbReference type="RefSeq" id="WP_179583541.1">
    <property type="nucleotide sequence ID" value="NZ_JACBYR010000001.1"/>
</dbReference>
<dbReference type="PANTHER" id="PTHR11592">
    <property type="entry name" value="GLUTATHIONE PEROXIDASE"/>
    <property type="match status" value="1"/>
</dbReference>
<evidence type="ECO:0000313" key="7">
    <source>
        <dbReference type="EMBL" id="NYE81496.1"/>
    </source>
</evidence>
<dbReference type="InterPro" id="IPR036249">
    <property type="entry name" value="Thioredoxin-like_sf"/>
</dbReference>
<dbReference type="PROSITE" id="PS51352">
    <property type="entry name" value="THIOREDOXIN_2"/>
    <property type="match status" value="1"/>
</dbReference>
<proteinExistence type="inferred from homology"/>
<dbReference type="GO" id="GO:0004601">
    <property type="term" value="F:peroxidase activity"/>
    <property type="evidence" value="ECO:0007669"/>
    <property type="project" value="UniProtKB-KW"/>
</dbReference>
<dbReference type="PROSITE" id="PS00460">
    <property type="entry name" value="GLUTATHIONE_PEROXID_1"/>
    <property type="match status" value="1"/>
</dbReference>
<dbReference type="SUPFAM" id="SSF52833">
    <property type="entry name" value="Thioredoxin-like"/>
    <property type="match status" value="1"/>
</dbReference>
<dbReference type="InterPro" id="IPR000889">
    <property type="entry name" value="Glutathione_peroxidase"/>
</dbReference>
<evidence type="ECO:0000259" key="6">
    <source>
        <dbReference type="PROSITE" id="PS51352"/>
    </source>
</evidence>
<gene>
    <name evidence="7" type="ORF">FHW18_000767</name>
</gene>
<evidence type="ECO:0000256" key="3">
    <source>
        <dbReference type="ARBA" id="ARBA00023002"/>
    </source>
</evidence>
<keyword evidence="5" id="KW-0732">Signal</keyword>
<dbReference type="Pfam" id="PF00255">
    <property type="entry name" value="GSHPx"/>
    <property type="match status" value="1"/>
</dbReference>
<feature type="domain" description="Thioredoxin" evidence="6">
    <location>
        <begin position="26"/>
        <end position="216"/>
    </location>
</feature>
<dbReference type="PROSITE" id="PS51355">
    <property type="entry name" value="GLUTATHIONE_PEROXID_3"/>
    <property type="match status" value="1"/>
</dbReference>
<dbReference type="PRINTS" id="PR01011">
    <property type="entry name" value="GLUTPROXDASE"/>
</dbReference>
<dbReference type="Proteomes" id="UP000542125">
    <property type="component" value="Unassembled WGS sequence"/>
</dbReference>
<comment type="similarity">
    <text evidence="1 4">Belongs to the glutathione peroxidase family.</text>
</comment>
<keyword evidence="8" id="KW-1185">Reference proteome</keyword>
<dbReference type="InterPro" id="IPR029759">
    <property type="entry name" value="GPX_AS"/>
</dbReference>
<reference evidence="7 8" key="1">
    <citation type="submission" date="2020-07" db="EMBL/GenBank/DDBJ databases">
        <title>Genomic Encyclopedia of Type Strains, Phase IV (KMG-V): Genome sequencing to study the core and pangenomes of soil and plant-associated prokaryotes.</title>
        <authorList>
            <person name="Whitman W."/>
        </authorList>
    </citation>
    <scope>NUCLEOTIDE SEQUENCE [LARGE SCALE GENOMIC DNA]</scope>
    <source>
        <strain evidence="7 8">SAS40</strain>
    </source>
</reference>
<evidence type="ECO:0000256" key="2">
    <source>
        <dbReference type="ARBA" id="ARBA00022559"/>
    </source>
</evidence>
<dbReference type="InterPro" id="IPR013766">
    <property type="entry name" value="Thioredoxin_domain"/>
</dbReference>
<dbReference type="PANTHER" id="PTHR11592:SF44">
    <property type="entry name" value="GLUTATHIONE PEROXIDASE"/>
    <property type="match status" value="1"/>
</dbReference>
<comment type="caution">
    <text evidence="7">The sequence shown here is derived from an EMBL/GenBank/DDBJ whole genome shotgun (WGS) entry which is preliminary data.</text>
</comment>
<dbReference type="AlphaFoldDB" id="A0A7Y9LMB8"/>